<dbReference type="PROSITE" id="PS51186">
    <property type="entry name" value="GNAT"/>
    <property type="match status" value="1"/>
</dbReference>
<dbReference type="InterPro" id="IPR027365">
    <property type="entry name" value="GNAT_acetyltra_YdfB-like"/>
</dbReference>
<evidence type="ECO:0000313" key="3">
    <source>
        <dbReference type="Proteomes" id="UP000758652"/>
    </source>
</evidence>
<accession>A0ABR9RGQ3</accession>
<dbReference type="RefSeq" id="WP_076780825.1">
    <property type="nucleotide sequence ID" value="NZ_JADCKL010000001.1"/>
</dbReference>
<organism evidence="2 3">
    <name type="scientific">Claveliimonas monacensis</name>
    <dbReference type="NCBI Taxonomy" id="2779351"/>
    <lineage>
        <taxon>Bacteria</taxon>
        <taxon>Bacillati</taxon>
        <taxon>Bacillota</taxon>
        <taxon>Clostridia</taxon>
        <taxon>Lachnospirales</taxon>
        <taxon>Lachnospiraceae</taxon>
        <taxon>Claveliimonas</taxon>
    </lineage>
</organism>
<protein>
    <submittedName>
        <fullName evidence="2">GNAT family N-acetyltransferase</fullName>
    </submittedName>
</protein>
<comment type="caution">
    <text evidence="2">The sequence shown here is derived from an EMBL/GenBank/DDBJ whole genome shotgun (WGS) entry which is preliminary data.</text>
</comment>
<dbReference type="Gene3D" id="3.40.630.30">
    <property type="match status" value="1"/>
</dbReference>
<keyword evidence="3" id="KW-1185">Reference proteome</keyword>
<feature type="domain" description="N-acetyltransferase" evidence="1">
    <location>
        <begin position="88"/>
        <end position="235"/>
    </location>
</feature>
<dbReference type="SUPFAM" id="SSF55729">
    <property type="entry name" value="Acyl-CoA N-acyltransferases (Nat)"/>
    <property type="match status" value="1"/>
</dbReference>
<proteinExistence type="predicted"/>
<gene>
    <name evidence="2" type="ORF">INF30_02260</name>
</gene>
<name>A0ABR9RGQ3_9FIRM</name>
<reference evidence="2 3" key="1">
    <citation type="submission" date="2020-10" db="EMBL/GenBank/DDBJ databases">
        <title>ChiBAC.</title>
        <authorList>
            <person name="Zenner C."/>
            <person name="Hitch T.C.A."/>
            <person name="Clavel T."/>
        </authorList>
    </citation>
    <scope>NUCLEOTIDE SEQUENCE [LARGE SCALE GENOMIC DNA]</scope>
    <source>
        <strain evidence="2 3">DSM 108991</strain>
    </source>
</reference>
<dbReference type="EMBL" id="JADCKL010000001">
    <property type="protein sequence ID" value="MBE5062097.1"/>
    <property type="molecule type" value="Genomic_DNA"/>
</dbReference>
<evidence type="ECO:0000313" key="2">
    <source>
        <dbReference type="EMBL" id="MBE5062097.1"/>
    </source>
</evidence>
<dbReference type="Pfam" id="PF12746">
    <property type="entry name" value="GNAT_acetyltran"/>
    <property type="match status" value="1"/>
</dbReference>
<dbReference type="InterPro" id="IPR000182">
    <property type="entry name" value="GNAT_dom"/>
</dbReference>
<dbReference type="Proteomes" id="UP000758652">
    <property type="component" value="Unassembled WGS sequence"/>
</dbReference>
<sequence length="235" mass="26820">MRRQDIRETVYRYIAEQMNCSMQDLHTGETVFIEDATKPEKYIKILSVGDTDIITLSSDMFSDGKRHLDGKSRDELYESHYVFGQTLYYVPDMNQMERLPFIEGYTYELVVADEIRKLYGIKGFDNSLSFDENGNTSTCIVLYAKKDKDIIALAGASYVNSELREVGIDVKKEFRGKKLASLLVRNLTVEILKQGKIPFYSASVTNIASQAVAIRSGYMPLWTDTFGVRDISFCK</sequence>
<dbReference type="InterPro" id="IPR016181">
    <property type="entry name" value="Acyl_CoA_acyltransferase"/>
</dbReference>
<evidence type="ECO:0000259" key="1">
    <source>
        <dbReference type="PROSITE" id="PS51186"/>
    </source>
</evidence>